<dbReference type="InterPro" id="IPR003607">
    <property type="entry name" value="HD/PDEase_dom"/>
</dbReference>
<dbReference type="Gene3D" id="3.40.50.410">
    <property type="entry name" value="von Willebrand factor, type A domain"/>
    <property type="match status" value="1"/>
</dbReference>
<dbReference type="SMART" id="SM00327">
    <property type="entry name" value="VWA"/>
    <property type="match status" value="1"/>
</dbReference>
<dbReference type="Gene3D" id="1.10.3210.10">
    <property type="entry name" value="Hypothetical protein af1432"/>
    <property type="match status" value="1"/>
</dbReference>
<feature type="domain" description="VWFA" evidence="1">
    <location>
        <begin position="23"/>
        <end position="191"/>
    </location>
</feature>
<dbReference type="AlphaFoldDB" id="A0A932CMW4"/>
<dbReference type="Pfam" id="PF13487">
    <property type="entry name" value="HD_5"/>
    <property type="match status" value="1"/>
</dbReference>
<dbReference type="CDD" id="cd00198">
    <property type="entry name" value="vWFA"/>
    <property type="match status" value="1"/>
</dbReference>
<dbReference type="PROSITE" id="PS51832">
    <property type="entry name" value="HD_GYP"/>
    <property type="match status" value="1"/>
</dbReference>
<dbReference type="SUPFAM" id="SSF109604">
    <property type="entry name" value="HD-domain/PDEase-like"/>
    <property type="match status" value="1"/>
</dbReference>
<organism evidence="3 4">
    <name type="scientific">Tectimicrobiota bacterium</name>
    <dbReference type="NCBI Taxonomy" id="2528274"/>
    <lineage>
        <taxon>Bacteria</taxon>
        <taxon>Pseudomonadati</taxon>
        <taxon>Nitrospinota/Tectimicrobiota group</taxon>
        <taxon>Candidatus Tectimicrobiota</taxon>
    </lineage>
</organism>
<comment type="caution">
    <text evidence="3">The sequence shown here is derived from an EMBL/GenBank/DDBJ whole genome shotgun (WGS) entry which is preliminary data.</text>
</comment>
<dbReference type="PROSITE" id="PS50234">
    <property type="entry name" value="VWFA"/>
    <property type="match status" value="1"/>
</dbReference>
<dbReference type="PANTHER" id="PTHR43155">
    <property type="entry name" value="CYCLIC DI-GMP PHOSPHODIESTERASE PA4108-RELATED"/>
    <property type="match status" value="1"/>
</dbReference>
<reference evidence="3" key="1">
    <citation type="submission" date="2020-07" db="EMBL/GenBank/DDBJ databases">
        <title>Huge and variable diversity of episymbiotic CPR bacteria and DPANN archaea in groundwater ecosystems.</title>
        <authorList>
            <person name="He C.Y."/>
            <person name="Keren R."/>
            <person name="Whittaker M."/>
            <person name="Farag I.F."/>
            <person name="Doudna J."/>
            <person name="Cate J.H.D."/>
            <person name="Banfield J.F."/>
        </authorList>
    </citation>
    <scope>NUCLEOTIDE SEQUENCE</scope>
    <source>
        <strain evidence="3">NC_groundwater_672_Ag_B-0.1um_62_36</strain>
    </source>
</reference>
<proteinExistence type="predicted"/>
<dbReference type="SUPFAM" id="SSF53300">
    <property type="entry name" value="vWA-like"/>
    <property type="match status" value="1"/>
</dbReference>
<dbReference type="CDD" id="cd00077">
    <property type="entry name" value="HDc"/>
    <property type="match status" value="1"/>
</dbReference>
<evidence type="ECO:0000313" key="4">
    <source>
        <dbReference type="Proteomes" id="UP000769766"/>
    </source>
</evidence>
<accession>A0A932CMW4</accession>
<dbReference type="PANTHER" id="PTHR43155:SF2">
    <property type="entry name" value="CYCLIC DI-GMP PHOSPHODIESTERASE PA4108"/>
    <property type="match status" value="1"/>
</dbReference>
<dbReference type="Proteomes" id="UP000769766">
    <property type="component" value="Unassembled WGS sequence"/>
</dbReference>
<sequence length="516" mass="57211">MRIRGLLGGSEPEREMPASLPLHAVLLIDCSGSMKEHLESVKQAASRLADQILERGKVGVVSFGGEGVQIKSKLTDNGRALKKAFASLKAGGASPMGTANSLADEEMLREEGAIQAIVLFSDGKPTHSESTMSYVNRARARGVRFITVGVGPKVDLDFLQGMASHPEDCHRLPAKGDLQAGEIIADLSQKEYLPLEAQNPLFQEPVDFSLYTREEGKGYELLLSEGQCLTEEEQQRLAGQGVQTLYIRGKDRRRYEQGLEHGIDRILGNRNLSPEKKRQIVYENANHALMETFQDPCQPLEVERLGHVSGQVLKFIRFMLAERRNFQGLNESLSHEYSLWAHSANVCTYGLALASALGWEQFDTLYALGLGLLLHDLGKSRVPANILHKPGSLGIKEWVIMKRHTVWGAQALRASLAVIPDAVYLPIEQHHEKLDGSGYPRGLKGKEIHHFGRVAAIADIYDALTSERPWRKPISHSEAIRTMHQEMREQLDQEYLEAFTGCLDAEGHEAPPSLHG</sequence>
<name>A0A932CMW4_UNCTE</name>
<gene>
    <name evidence="3" type="ORF">HYY20_05575</name>
</gene>
<feature type="domain" description="HD-GYP" evidence="2">
    <location>
        <begin position="317"/>
        <end position="515"/>
    </location>
</feature>
<dbReference type="SMART" id="SM00471">
    <property type="entry name" value="HDc"/>
    <property type="match status" value="1"/>
</dbReference>
<dbReference type="InterPro" id="IPR037522">
    <property type="entry name" value="HD_GYP_dom"/>
</dbReference>
<evidence type="ECO:0000259" key="1">
    <source>
        <dbReference type="PROSITE" id="PS50234"/>
    </source>
</evidence>
<dbReference type="InterPro" id="IPR002035">
    <property type="entry name" value="VWF_A"/>
</dbReference>
<dbReference type="InterPro" id="IPR036465">
    <property type="entry name" value="vWFA_dom_sf"/>
</dbReference>
<protein>
    <submittedName>
        <fullName evidence="3">VWA domain-containing protein</fullName>
    </submittedName>
</protein>
<dbReference type="Pfam" id="PF00092">
    <property type="entry name" value="VWA"/>
    <property type="match status" value="1"/>
</dbReference>
<evidence type="ECO:0000259" key="2">
    <source>
        <dbReference type="PROSITE" id="PS51832"/>
    </source>
</evidence>
<evidence type="ECO:0000313" key="3">
    <source>
        <dbReference type="EMBL" id="MBI2876333.1"/>
    </source>
</evidence>
<dbReference type="EMBL" id="JACPRF010000172">
    <property type="protein sequence ID" value="MBI2876333.1"/>
    <property type="molecule type" value="Genomic_DNA"/>
</dbReference>